<gene>
    <name evidence="8" type="ORF">LSUE1_G007941</name>
</gene>
<sequence>MEAENRGPQVTGVTTFFLLLSTLTILARCYCRTFVIRGFGLDDWAAIVAWVFFTLFCSFAYAGVAHGTGQHAWNIKPASEIPIGLKWWWACEPMYVLGNMALKFSIAIMLLRIAASKIHKIIIWATLIVLELYSGFYFFLFVLQCRPSAYFWTQYTGGKGTCIDPRITVDATYGYSAISCGVDWTLAIMPIFIIWNLQMNSRTKISVALILAMGATASTATIVRIPYIQTLEDQADFLYATTDVAIWSILETGLGITASCLATLRPLFREFFSRSKLFGGSSSHVITGGRYVRSESIGIEEIGLRDGCCKNAGTTTTIQSDLAYAPDMDGIRVTHENWVDRNA</sequence>
<dbReference type="EMBL" id="QGMK01001675">
    <property type="protein sequence ID" value="TVY65604.1"/>
    <property type="molecule type" value="Genomic_DNA"/>
</dbReference>
<keyword evidence="2 6" id="KW-0812">Transmembrane</keyword>
<feature type="transmembrane region" description="Helical" evidence="6">
    <location>
        <begin position="94"/>
        <end position="114"/>
    </location>
</feature>
<keyword evidence="4 6" id="KW-0472">Membrane</keyword>
<organism evidence="8 9">
    <name type="scientific">Lachnellula suecica</name>
    <dbReference type="NCBI Taxonomy" id="602035"/>
    <lineage>
        <taxon>Eukaryota</taxon>
        <taxon>Fungi</taxon>
        <taxon>Dikarya</taxon>
        <taxon>Ascomycota</taxon>
        <taxon>Pezizomycotina</taxon>
        <taxon>Leotiomycetes</taxon>
        <taxon>Helotiales</taxon>
        <taxon>Lachnaceae</taxon>
        <taxon>Lachnellula</taxon>
    </lineage>
</organism>
<proteinExistence type="inferred from homology"/>
<dbReference type="InterPro" id="IPR049326">
    <property type="entry name" value="Rhodopsin_dom_fungi"/>
</dbReference>
<comment type="similarity">
    <text evidence="5">Belongs to the SAT4 family.</text>
</comment>
<keyword evidence="3 6" id="KW-1133">Transmembrane helix</keyword>
<accession>A0A8T9BXJ0</accession>
<dbReference type="OrthoDB" id="3936451at2759"/>
<feature type="transmembrane region" description="Helical" evidence="6">
    <location>
        <begin position="12"/>
        <end position="31"/>
    </location>
</feature>
<dbReference type="GO" id="GO:0016020">
    <property type="term" value="C:membrane"/>
    <property type="evidence" value="ECO:0007669"/>
    <property type="project" value="UniProtKB-SubCell"/>
</dbReference>
<feature type="transmembrane region" description="Helical" evidence="6">
    <location>
        <begin position="121"/>
        <end position="143"/>
    </location>
</feature>
<dbReference type="PANTHER" id="PTHR33048:SF96">
    <property type="entry name" value="INTEGRAL MEMBRANE PROTEIN"/>
    <property type="match status" value="1"/>
</dbReference>
<feature type="transmembrane region" description="Helical" evidence="6">
    <location>
        <begin position="245"/>
        <end position="268"/>
    </location>
</feature>
<dbReference type="InterPro" id="IPR052337">
    <property type="entry name" value="SAT4-like"/>
</dbReference>
<evidence type="ECO:0000256" key="4">
    <source>
        <dbReference type="ARBA" id="ARBA00023136"/>
    </source>
</evidence>
<feature type="transmembrane region" description="Helical" evidence="6">
    <location>
        <begin position="173"/>
        <end position="195"/>
    </location>
</feature>
<feature type="transmembrane region" description="Helical" evidence="6">
    <location>
        <begin position="43"/>
        <end position="64"/>
    </location>
</feature>
<name>A0A8T9BXJ0_9HELO</name>
<dbReference type="Pfam" id="PF20684">
    <property type="entry name" value="Fung_rhodopsin"/>
    <property type="match status" value="1"/>
</dbReference>
<evidence type="ECO:0000256" key="1">
    <source>
        <dbReference type="ARBA" id="ARBA00004141"/>
    </source>
</evidence>
<feature type="domain" description="Rhodopsin" evidence="7">
    <location>
        <begin position="27"/>
        <end position="269"/>
    </location>
</feature>
<evidence type="ECO:0000313" key="8">
    <source>
        <dbReference type="EMBL" id="TVY65604.1"/>
    </source>
</evidence>
<evidence type="ECO:0000256" key="3">
    <source>
        <dbReference type="ARBA" id="ARBA00022989"/>
    </source>
</evidence>
<reference evidence="8 9" key="1">
    <citation type="submission" date="2018-05" db="EMBL/GenBank/DDBJ databases">
        <title>Genome sequencing and assembly of the regulated plant pathogen Lachnellula willkommii and related sister species for the development of diagnostic species identification markers.</title>
        <authorList>
            <person name="Giroux E."/>
            <person name="Bilodeau G."/>
        </authorList>
    </citation>
    <scope>NUCLEOTIDE SEQUENCE [LARGE SCALE GENOMIC DNA]</scope>
    <source>
        <strain evidence="8 9">CBS 268.59</strain>
    </source>
</reference>
<keyword evidence="9" id="KW-1185">Reference proteome</keyword>
<comment type="caution">
    <text evidence="8">The sequence shown here is derived from an EMBL/GenBank/DDBJ whole genome shotgun (WGS) entry which is preliminary data.</text>
</comment>
<evidence type="ECO:0000259" key="7">
    <source>
        <dbReference type="Pfam" id="PF20684"/>
    </source>
</evidence>
<comment type="subcellular location">
    <subcellularLocation>
        <location evidence="1">Membrane</location>
        <topology evidence="1">Multi-pass membrane protein</topology>
    </subcellularLocation>
</comment>
<evidence type="ECO:0000256" key="5">
    <source>
        <dbReference type="ARBA" id="ARBA00038359"/>
    </source>
</evidence>
<dbReference type="PANTHER" id="PTHR33048">
    <property type="entry name" value="PTH11-LIKE INTEGRAL MEMBRANE PROTEIN (AFU_ORTHOLOGUE AFUA_5G11245)"/>
    <property type="match status" value="1"/>
</dbReference>
<evidence type="ECO:0000256" key="6">
    <source>
        <dbReference type="SAM" id="Phobius"/>
    </source>
</evidence>
<protein>
    <recommendedName>
        <fullName evidence="7">Rhodopsin domain-containing protein</fullName>
    </recommendedName>
</protein>
<evidence type="ECO:0000313" key="9">
    <source>
        <dbReference type="Proteomes" id="UP000469558"/>
    </source>
</evidence>
<dbReference type="AlphaFoldDB" id="A0A8T9BXJ0"/>
<dbReference type="Proteomes" id="UP000469558">
    <property type="component" value="Unassembled WGS sequence"/>
</dbReference>
<evidence type="ECO:0000256" key="2">
    <source>
        <dbReference type="ARBA" id="ARBA00022692"/>
    </source>
</evidence>
<feature type="transmembrane region" description="Helical" evidence="6">
    <location>
        <begin position="207"/>
        <end position="225"/>
    </location>
</feature>